<evidence type="ECO:0000313" key="6">
    <source>
        <dbReference type="Proteomes" id="UP000600449"/>
    </source>
</evidence>
<organism evidence="5 6">
    <name type="scientific">Salinarimonas ramus</name>
    <dbReference type="NCBI Taxonomy" id="690164"/>
    <lineage>
        <taxon>Bacteria</taxon>
        <taxon>Pseudomonadati</taxon>
        <taxon>Pseudomonadota</taxon>
        <taxon>Alphaproteobacteria</taxon>
        <taxon>Hyphomicrobiales</taxon>
        <taxon>Salinarimonadaceae</taxon>
        <taxon>Salinarimonas</taxon>
    </lineage>
</organism>
<accession>A0A917V3G8</accession>
<dbReference type="Proteomes" id="UP000600449">
    <property type="component" value="Unassembled WGS sequence"/>
</dbReference>
<keyword evidence="6" id="KW-1185">Reference proteome</keyword>
<dbReference type="SMART" id="SM00421">
    <property type="entry name" value="HTH_LUXR"/>
    <property type="match status" value="1"/>
</dbReference>
<evidence type="ECO:0000313" key="5">
    <source>
        <dbReference type="EMBL" id="GGK30124.1"/>
    </source>
</evidence>
<keyword evidence="3" id="KW-0804">Transcription</keyword>
<dbReference type="EMBL" id="BMMF01000004">
    <property type="protein sequence ID" value="GGK30124.1"/>
    <property type="molecule type" value="Genomic_DNA"/>
</dbReference>
<dbReference type="InterPro" id="IPR036693">
    <property type="entry name" value="TF_LuxR_autoind-bd_dom_sf"/>
</dbReference>
<dbReference type="InterPro" id="IPR016032">
    <property type="entry name" value="Sig_transdc_resp-reg_C-effctor"/>
</dbReference>
<dbReference type="InterPro" id="IPR036388">
    <property type="entry name" value="WH-like_DNA-bd_sf"/>
</dbReference>
<protein>
    <submittedName>
        <fullName evidence="5">LuxR family transcriptional regulator</fullName>
    </submittedName>
</protein>
<evidence type="ECO:0000256" key="2">
    <source>
        <dbReference type="ARBA" id="ARBA00023125"/>
    </source>
</evidence>
<dbReference type="AlphaFoldDB" id="A0A917V3G8"/>
<evidence type="ECO:0000256" key="3">
    <source>
        <dbReference type="ARBA" id="ARBA00023163"/>
    </source>
</evidence>
<sequence>MEDPRVRNNPLDRTLADVAAIDRARTEAELRDALIGVARRWGFERVLAGTLPAPGASRTEQIENVLVSDWPEGWVRRYFGRGYLFTDPAIRRVREQSRPFLWSELTPLCVQDWAAQRVMDEAGDFGLRHGLTVPLTTLDGRLAGVSFAGAQVEVAPETRGTLALLATYSVAHSQKLRNAQASAPVLDAEVEEVVRLSPRELEALQWAAEGRTEDEIGDLMTISTHGVEKHMRAARRKLGARNRTHAVAEAIRRGIIR</sequence>
<dbReference type="Gene3D" id="1.10.10.10">
    <property type="entry name" value="Winged helix-like DNA-binding domain superfamily/Winged helix DNA-binding domain"/>
    <property type="match status" value="1"/>
</dbReference>
<name>A0A917V3G8_9HYPH</name>
<dbReference type="GO" id="GO:0006355">
    <property type="term" value="P:regulation of DNA-templated transcription"/>
    <property type="evidence" value="ECO:0007669"/>
    <property type="project" value="InterPro"/>
</dbReference>
<dbReference type="Gene3D" id="3.30.450.80">
    <property type="entry name" value="Transcription factor LuxR-like, autoinducer-binding domain"/>
    <property type="match status" value="1"/>
</dbReference>
<dbReference type="CDD" id="cd06170">
    <property type="entry name" value="LuxR_C_like"/>
    <property type="match status" value="1"/>
</dbReference>
<dbReference type="SUPFAM" id="SSF75516">
    <property type="entry name" value="Pheromone-binding domain of LuxR-like quorum-sensing transcription factors"/>
    <property type="match status" value="1"/>
</dbReference>
<gene>
    <name evidence="5" type="ORF">GCM10011322_15790</name>
</gene>
<evidence type="ECO:0000256" key="1">
    <source>
        <dbReference type="ARBA" id="ARBA00023015"/>
    </source>
</evidence>
<dbReference type="SUPFAM" id="SSF46894">
    <property type="entry name" value="C-terminal effector domain of the bipartite response regulators"/>
    <property type="match status" value="1"/>
</dbReference>
<keyword evidence="1" id="KW-0805">Transcription regulation</keyword>
<dbReference type="PRINTS" id="PR00038">
    <property type="entry name" value="HTHLUXR"/>
</dbReference>
<proteinExistence type="predicted"/>
<dbReference type="Pfam" id="PF00196">
    <property type="entry name" value="GerE"/>
    <property type="match status" value="1"/>
</dbReference>
<comment type="caution">
    <text evidence="5">The sequence shown here is derived from an EMBL/GenBank/DDBJ whole genome shotgun (WGS) entry which is preliminary data.</text>
</comment>
<evidence type="ECO:0000259" key="4">
    <source>
        <dbReference type="PROSITE" id="PS50043"/>
    </source>
</evidence>
<dbReference type="GO" id="GO:0003677">
    <property type="term" value="F:DNA binding"/>
    <property type="evidence" value="ECO:0007669"/>
    <property type="project" value="UniProtKB-KW"/>
</dbReference>
<dbReference type="PROSITE" id="PS50043">
    <property type="entry name" value="HTH_LUXR_2"/>
    <property type="match status" value="1"/>
</dbReference>
<dbReference type="PANTHER" id="PTHR44688:SF16">
    <property type="entry name" value="DNA-BINDING TRANSCRIPTIONAL ACTIVATOR DEVR_DOSR"/>
    <property type="match status" value="1"/>
</dbReference>
<keyword evidence="2" id="KW-0238">DNA-binding</keyword>
<dbReference type="PANTHER" id="PTHR44688">
    <property type="entry name" value="DNA-BINDING TRANSCRIPTIONAL ACTIVATOR DEVR_DOSR"/>
    <property type="match status" value="1"/>
</dbReference>
<reference evidence="5 6" key="1">
    <citation type="journal article" date="2014" name="Int. J. Syst. Evol. Microbiol.">
        <title>Complete genome sequence of Corynebacterium casei LMG S-19264T (=DSM 44701T), isolated from a smear-ripened cheese.</title>
        <authorList>
            <consortium name="US DOE Joint Genome Institute (JGI-PGF)"/>
            <person name="Walter F."/>
            <person name="Albersmeier A."/>
            <person name="Kalinowski J."/>
            <person name="Ruckert C."/>
        </authorList>
    </citation>
    <scope>NUCLEOTIDE SEQUENCE [LARGE SCALE GENOMIC DNA]</scope>
    <source>
        <strain evidence="5 6">CGMCC 1.9161</strain>
    </source>
</reference>
<feature type="domain" description="HTH luxR-type" evidence="4">
    <location>
        <begin position="189"/>
        <end position="254"/>
    </location>
</feature>
<dbReference type="InterPro" id="IPR005143">
    <property type="entry name" value="TF_LuxR_autoind-bd_dom"/>
</dbReference>
<dbReference type="InterPro" id="IPR000792">
    <property type="entry name" value="Tscrpt_reg_LuxR_C"/>
</dbReference>
<dbReference type="Pfam" id="PF03472">
    <property type="entry name" value="Autoind_bind"/>
    <property type="match status" value="1"/>
</dbReference>